<proteinExistence type="predicted"/>
<evidence type="ECO:0000313" key="3">
    <source>
        <dbReference type="Proteomes" id="UP000824120"/>
    </source>
</evidence>
<sequence length="421" mass="46990">MPNFESSSKTTLSQVVENPSSFDFSISTLEDSPSTPVYGAGEMDESFTPQTEITAFHVPLSDEVLVCSPILVLSGDKSQNSEAQSMAKPSAKLLYEETEVGSMVVSSTITERLFERDLPERKGPDSCILTAGAELVDELRSPDQVPNRSEPIFDQTPKYLDIGSDKEEEEEIPLKWNSRGMLGGNKSQENIPELETVKGTPSIPIVEESAKQENEQQRKGKGKLVLTHPKGDKRKYVTRTETQKVMWSVITASKAQTERNRKMRREGVEPEQPASAPLSIKNSETESKDAAKGADIESGATKVLNGRVFDPNILTKFGMANLVNVVTIQGWNQLFESPIPYLHEPEVHKFFYKMELLEEGGIKAIVKNGCKLTGDFSKLATKREDAKCTGLPKKFLKWEYQLMFEFINKVMVPRTEKRTMA</sequence>
<dbReference type="Proteomes" id="UP000824120">
    <property type="component" value="Chromosome 8"/>
</dbReference>
<evidence type="ECO:0000256" key="1">
    <source>
        <dbReference type="SAM" id="MobiDB-lite"/>
    </source>
</evidence>
<comment type="caution">
    <text evidence="2">The sequence shown here is derived from an EMBL/GenBank/DDBJ whole genome shotgun (WGS) entry which is preliminary data.</text>
</comment>
<gene>
    <name evidence="2" type="ORF">H5410_042579</name>
</gene>
<accession>A0A9J5XV47</accession>
<dbReference type="AlphaFoldDB" id="A0A9J5XV47"/>
<dbReference type="OrthoDB" id="10460525at2759"/>
<dbReference type="EMBL" id="JACXVP010000008">
    <property type="protein sequence ID" value="KAG5592065.1"/>
    <property type="molecule type" value="Genomic_DNA"/>
</dbReference>
<feature type="compositionally biased region" description="Basic and acidic residues" evidence="1">
    <location>
        <begin position="283"/>
        <end position="294"/>
    </location>
</feature>
<protein>
    <submittedName>
        <fullName evidence="2">Uncharacterized protein</fullName>
    </submittedName>
</protein>
<evidence type="ECO:0000313" key="2">
    <source>
        <dbReference type="EMBL" id="KAG5592065.1"/>
    </source>
</evidence>
<name>A0A9J5XV47_SOLCO</name>
<feature type="region of interest" description="Disordered" evidence="1">
    <location>
        <begin position="256"/>
        <end position="294"/>
    </location>
</feature>
<reference evidence="2 3" key="1">
    <citation type="submission" date="2020-09" db="EMBL/GenBank/DDBJ databases">
        <title>De no assembly of potato wild relative species, Solanum commersonii.</title>
        <authorList>
            <person name="Cho K."/>
        </authorList>
    </citation>
    <scope>NUCLEOTIDE SEQUENCE [LARGE SCALE GENOMIC DNA]</scope>
    <source>
        <strain evidence="2">LZ3.2</strain>
        <tissue evidence="2">Leaf</tissue>
    </source>
</reference>
<keyword evidence="3" id="KW-1185">Reference proteome</keyword>
<feature type="compositionally biased region" description="Basic and acidic residues" evidence="1">
    <location>
        <begin position="256"/>
        <end position="268"/>
    </location>
</feature>
<organism evidence="2 3">
    <name type="scientific">Solanum commersonii</name>
    <name type="common">Commerson's wild potato</name>
    <name type="synonym">Commerson's nightshade</name>
    <dbReference type="NCBI Taxonomy" id="4109"/>
    <lineage>
        <taxon>Eukaryota</taxon>
        <taxon>Viridiplantae</taxon>
        <taxon>Streptophyta</taxon>
        <taxon>Embryophyta</taxon>
        <taxon>Tracheophyta</taxon>
        <taxon>Spermatophyta</taxon>
        <taxon>Magnoliopsida</taxon>
        <taxon>eudicotyledons</taxon>
        <taxon>Gunneridae</taxon>
        <taxon>Pentapetalae</taxon>
        <taxon>asterids</taxon>
        <taxon>lamiids</taxon>
        <taxon>Solanales</taxon>
        <taxon>Solanaceae</taxon>
        <taxon>Solanoideae</taxon>
        <taxon>Solaneae</taxon>
        <taxon>Solanum</taxon>
    </lineage>
</organism>